<evidence type="ECO:0000256" key="1">
    <source>
        <dbReference type="SAM" id="Coils"/>
    </source>
</evidence>
<dbReference type="Proteomes" id="UP000194003">
    <property type="component" value="Unassembled WGS sequence"/>
</dbReference>
<dbReference type="InterPro" id="IPR006597">
    <property type="entry name" value="Sel1-like"/>
</dbReference>
<dbReference type="Gene3D" id="1.25.40.10">
    <property type="entry name" value="Tetratricopeptide repeat domain"/>
    <property type="match status" value="1"/>
</dbReference>
<protein>
    <submittedName>
        <fullName evidence="2">Putative Sel1 domain-containing protein</fullName>
    </submittedName>
</protein>
<dbReference type="PANTHER" id="PTHR11102:SF160">
    <property type="entry name" value="ERAD-ASSOCIATED E3 UBIQUITIN-PROTEIN LIGASE COMPONENT HRD3"/>
    <property type="match status" value="1"/>
</dbReference>
<gene>
    <name evidence="2" type="ORF">MAIT1_02221</name>
</gene>
<accession>A0A1Y2K283</accession>
<name>A0A1Y2K283_9PROT</name>
<dbReference type="AlphaFoldDB" id="A0A1Y2K283"/>
<dbReference type="SMART" id="SM00671">
    <property type="entry name" value="SEL1"/>
    <property type="match status" value="3"/>
</dbReference>
<dbReference type="SUPFAM" id="SSF81901">
    <property type="entry name" value="HCP-like"/>
    <property type="match status" value="1"/>
</dbReference>
<dbReference type="InterPro" id="IPR011990">
    <property type="entry name" value="TPR-like_helical_dom_sf"/>
</dbReference>
<reference evidence="2 3" key="1">
    <citation type="journal article" date="2016" name="BMC Genomics">
        <title>Combined genomic and structural analyses of a cultured magnetotactic bacterium reveals its niche adaptation to a dynamic environment.</title>
        <authorList>
            <person name="Araujo A.C."/>
            <person name="Morillo V."/>
            <person name="Cypriano J."/>
            <person name="Teixeira L.C."/>
            <person name="Leao P."/>
            <person name="Lyra S."/>
            <person name="Almeida L.G."/>
            <person name="Bazylinski D.A."/>
            <person name="Vasconcellos A.T."/>
            <person name="Abreu F."/>
            <person name="Lins U."/>
        </authorList>
    </citation>
    <scope>NUCLEOTIDE SEQUENCE [LARGE SCALE GENOMIC DNA]</scope>
    <source>
        <strain evidence="2 3">IT-1</strain>
    </source>
</reference>
<keyword evidence="3" id="KW-1185">Reference proteome</keyword>
<feature type="coiled-coil region" evidence="1">
    <location>
        <begin position="158"/>
        <end position="190"/>
    </location>
</feature>
<dbReference type="STRING" id="1434232.MAIT1_02221"/>
<sequence>MHRNNQPDNHTAQRRCDIAKYYLERIDIAMTVTEPTPYVNAVRLMAEQGDPDAQHTMGALLLQGEEIAQDFDAAAQWHRLAAEQGHPDAQHDLGVMAWEGLGCAPDAEAARQWFTLAAQQGNPDARNNLGVLWATGEGGAQDLAQACYWFALAARDGLPDAQDNLQQARNEASEQEWRAAQERLDALTAQATDDADDAL</sequence>
<comment type="caution">
    <text evidence="2">The sequence shown here is derived from an EMBL/GenBank/DDBJ whole genome shotgun (WGS) entry which is preliminary data.</text>
</comment>
<keyword evidence="1" id="KW-0175">Coiled coil</keyword>
<dbReference type="PANTHER" id="PTHR11102">
    <property type="entry name" value="SEL-1-LIKE PROTEIN"/>
    <property type="match status" value="1"/>
</dbReference>
<dbReference type="InterPro" id="IPR050767">
    <property type="entry name" value="Sel1_AlgK"/>
</dbReference>
<organism evidence="2 3">
    <name type="scientific">Magnetofaba australis IT-1</name>
    <dbReference type="NCBI Taxonomy" id="1434232"/>
    <lineage>
        <taxon>Bacteria</taxon>
        <taxon>Pseudomonadati</taxon>
        <taxon>Pseudomonadota</taxon>
        <taxon>Magnetococcia</taxon>
        <taxon>Magnetococcales</taxon>
        <taxon>Magnetococcaceae</taxon>
        <taxon>Magnetofaba</taxon>
    </lineage>
</organism>
<dbReference type="Pfam" id="PF08238">
    <property type="entry name" value="Sel1"/>
    <property type="match status" value="3"/>
</dbReference>
<evidence type="ECO:0000313" key="2">
    <source>
        <dbReference type="EMBL" id="OSM02128.1"/>
    </source>
</evidence>
<proteinExistence type="predicted"/>
<evidence type="ECO:0000313" key="3">
    <source>
        <dbReference type="Proteomes" id="UP000194003"/>
    </source>
</evidence>
<dbReference type="EMBL" id="LVJN01000020">
    <property type="protein sequence ID" value="OSM02128.1"/>
    <property type="molecule type" value="Genomic_DNA"/>
</dbReference>